<gene>
    <name evidence="1" type="ORF">ACFO3Q_15640</name>
</gene>
<organism evidence="1 2">
    <name type="scientific">Coralloluteibacterium thermophilum</name>
    <dbReference type="NCBI Taxonomy" id="2707049"/>
    <lineage>
        <taxon>Bacteria</taxon>
        <taxon>Pseudomonadati</taxon>
        <taxon>Pseudomonadota</taxon>
        <taxon>Gammaproteobacteria</taxon>
        <taxon>Lysobacterales</taxon>
        <taxon>Lysobacteraceae</taxon>
        <taxon>Coralloluteibacterium</taxon>
    </lineage>
</organism>
<evidence type="ECO:0000313" key="1">
    <source>
        <dbReference type="EMBL" id="MFC4729603.1"/>
    </source>
</evidence>
<dbReference type="RefSeq" id="WP_377005630.1">
    <property type="nucleotide sequence ID" value="NZ_JBHSGG010000047.1"/>
</dbReference>
<dbReference type="Pfam" id="PF13148">
    <property type="entry name" value="DUF3987"/>
    <property type="match status" value="1"/>
</dbReference>
<accession>A0ABV9NSU2</accession>
<sequence length="473" mass="52695">MDAFLAVVRDAGNELIRNVQAADALVGMSLINAMAMACQGLIDVRLPTGQVRPVSQNLLLVAASGERKSTVAKLVMSPFSEADSQAEAAHKQKVDQYQAELGLWRAKAKGMRSAISRATSKGQSTEELDRQLIDHALAKPSEPRLRRILREDITVTAIREALQGDGESIAITTDEGHMLFKGDAMRHVGLLNRLWDSPEVLPRDRADDDHQLVMNPRVSVSIMTQPGPLKEFLEKGGAIARESGHWARYLVGSPPSRMGYRLVNADEPTWDCLPTFHARVRELLAQHRTMIESGQVERKLVGFTVDAKARWVDLASQTEGLLRQGEYLSDINDFASKVMEILARLAATMHHFSGEVGDITLDTLERAFAIVRWHIEEYKFLFSPQFVVPQDLVDAQAVAAYLHSRVWQGPTSDTHIPKNHVLRNGPVRERNRLNAALGLLAARGAIWIWTGARDKRTYVRLHNTFFGQTPMAL</sequence>
<protein>
    <submittedName>
        <fullName evidence="1">YfjI family protein</fullName>
    </submittedName>
</protein>
<name>A0ABV9NSU2_9GAMM</name>
<evidence type="ECO:0000313" key="2">
    <source>
        <dbReference type="Proteomes" id="UP001595892"/>
    </source>
</evidence>
<keyword evidence="2" id="KW-1185">Reference proteome</keyword>
<reference evidence="2" key="1">
    <citation type="journal article" date="2019" name="Int. J. Syst. Evol. Microbiol.">
        <title>The Global Catalogue of Microorganisms (GCM) 10K type strain sequencing project: providing services to taxonomists for standard genome sequencing and annotation.</title>
        <authorList>
            <consortium name="The Broad Institute Genomics Platform"/>
            <consortium name="The Broad Institute Genome Sequencing Center for Infectious Disease"/>
            <person name="Wu L."/>
            <person name="Ma J."/>
        </authorList>
    </citation>
    <scope>NUCLEOTIDE SEQUENCE [LARGE SCALE GENOMIC DNA]</scope>
    <source>
        <strain evidence="2">CGMCC 1.13574</strain>
    </source>
</reference>
<proteinExistence type="predicted"/>
<dbReference type="EMBL" id="JBHSGG010000047">
    <property type="protein sequence ID" value="MFC4729603.1"/>
    <property type="molecule type" value="Genomic_DNA"/>
</dbReference>
<dbReference type="Proteomes" id="UP001595892">
    <property type="component" value="Unassembled WGS sequence"/>
</dbReference>
<dbReference type="InterPro" id="IPR025048">
    <property type="entry name" value="DUF3987"/>
</dbReference>
<comment type="caution">
    <text evidence="1">The sequence shown here is derived from an EMBL/GenBank/DDBJ whole genome shotgun (WGS) entry which is preliminary data.</text>
</comment>